<proteinExistence type="predicted"/>
<feature type="domain" description="BTB" evidence="1">
    <location>
        <begin position="262"/>
        <end position="324"/>
    </location>
</feature>
<dbReference type="CDD" id="cd18186">
    <property type="entry name" value="BTB_POZ_ZBTB_KLHL-like"/>
    <property type="match status" value="1"/>
</dbReference>
<keyword evidence="2" id="KW-1185">Reference proteome</keyword>
<dbReference type="Proteomes" id="UP000887578">
    <property type="component" value="Unplaced"/>
</dbReference>
<dbReference type="SUPFAM" id="SSF54695">
    <property type="entry name" value="POZ domain"/>
    <property type="match status" value="1"/>
</dbReference>
<dbReference type="PROSITE" id="PS50097">
    <property type="entry name" value="BTB"/>
    <property type="match status" value="1"/>
</dbReference>
<dbReference type="WBParaSite" id="PDA_v2.g26011.t1">
    <property type="protein sequence ID" value="PDA_v2.g26011.t1"/>
    <property type="gene ID" value="PDA_v2.g26011"/>
</dbReference>
<name>A0A914QFJ4_9BILA</name>
<dbReference type="Pfam" id="PF00651">
    <property type="entry name" value="BTB"/>
    <property type="match status" value="1"/>
</dbReference>
<dbReference type="SMART" id="SM00225">
    <property type="entry name" value="BTB"/>
    <property type="match status" value="1"/>
</dbReference>
<evidence type="ECO:0000313" key="3">
    <source>
        <dbReference type="WBParaSite" id="PDA_v2.g26011.t1"/>
    </source>
</evidence>
<dbReference type="InterPro" id="IPR011333">
    <property type="entry name" value="SKP1/BTB/POZ_sf"/>
</dbReference>
<reference evidence="3" key="1">
    <citation type="submission" date="2022-11" db="UniProtKB">
        <authorList>
            <consortium name="WormBaseParasite"/>
        </authorList>
    </citation>
    <scope>IDENTIFICATION</scope>
</reference>
<sequence>MHLKDPATGFLHGKCFYCPKFPGLQYSLIFFPHRHGLSRAALYVNGSKERKIKAEFSISVEAADFFRDFDCIYETSKFHGTCFGKTLDFFDAKNKFFVNGEITIKVKGIFIAPRPLIAKILNEESYKGRLRSKCINIAKFNNAKYHLQIRPSVIRESGIEAQTELFLYVEMGDETKIEAAFDISIDSANYNHGNNFVYEKAYGRGTSLCSTADLLDPSKRFIDNGYLTINLNGILMKQKKQFITLNYKRCLAPKCFSKNGDKDFLIIVNDKEVQVHKKLIINVSPVFAGIFQSGMKESIENKIVIIDFPFKIVEAAIKLLYGDRGTCKFVLENLLKLYLFSDKYRIQFISDLVENHLIKHISQTNVVQLSQFSASDSFNIKKLHQSRIKFLIKCFKEEIPIYASENLDKNLVFNIFTNGFRPIFINEL</sequence>
<dbReference type="InterPro" id="IPR000210">
    <property type="entry name" value="BTB/POZ_dom"/>
</dbReference>
<evidence type="ECO:0000259" key="1">
    <source>
        <dbReference type="PROSITE" id="PS50097"/>
    </source>
</evidence>
<accession>A0A914QFJ4</accession>
<dbReference type="PANTHER" id="PTHR24413">
    <property type="entry name" value="SPECKLE-TYPE POZ PROTEIN"/>
    <property type="match status" value="1"/>
</dbReference>
<dbReference type="Gene3D" id="3.30.710.10">
    <property type="entry name" value="Potassium Channel Kv1.1, Chain A"/>
    <property type="match status" value="1"/>
</dbReference>
<evidence type="ECO:0000313" key="2">
    <source>
        <dbReference type="Proteomes" id="UP000887578"/>
    </source>
</evidence>
<organism evidence="2 3">
    <name type="scientific">Panagrolaimus davidi</name>
    <dbReference type="NCBI Taxonomy" id="227884"/>
    <lineage>
        <taxon>Eukaryota</taxon>
        <taxon>Metazoa</taxon>
        <taxon>Ecdysozoa</taxon>
        <taxon>Nematoda</taxon>
        <taxon>Chromadorea</taxon>
        <taxon>Rhabditida</taxon>
        <taxon>Tylenchina</taxon>
        <taxon>Panagrolaimomorpha</taxon>
        <taxon>Panagrolaimoidea</taxon>
        <taxon>Panagrolaimidae</taxon>
        <taxon>Panagrolaimus</taxon>
    </lineage>
</organism>
<dbReference type="AlphaFoldDB" id="A0A914QFJ4"/>
<protein>
    <submittedName>
        <fullName evidence="3">BTB domain-containing protein</fullName>
    </submittedName>
</protein>